<dbReference type="GeneID" id="106458670"/>
<sequence>MANRMNRRISEGHEAGLTFKISLATYKKGDVYSFAIVLQEITTRERPFECGTTKRLNLTPTTIIENLKRKMDPPFRPQLSISDCPLDLLQILQICWEEEPENRPLFPALKQKLKTVTGWLSNKNLMDNLLSRMEKYANNLEKLVEEKTSALMEEKKKSDELLYQLLPRYIANQLISGNRVIPEAFDCVTILFSDIVGFTALSAKSMPMEVVDLLNDLYSCFDAILAEYDVYKIFQA</sequence>
<dbReference type="Gene3D" id="6.10.250.780">
    <property type="match status" value="1"/>
</dbReference>
<keyword evidence="5" id="KW-0732">Signal</keyword>
<dbReference type="Gene3D" id="3.30.70.1230">
    <property type="entry name" value="Nucleotide cyclase"/>
    <property type="match status" value="1"/>
</dbReference>
<dbReference type="InterPro" id="IPR050401">
    <property type="entry name" value="Cyclic_nucleotide_synthase"/>
</dbReference>
<dbReference type="EC" id="4.6.1.2" evidence="3"/>
<evidence type="ECO:0000313" key="15">
    <source>
        <dbReference type="Proteomes" id="UP000694941"/>
    </source>
</evidence>
<reference evidence="16" key="1">
    <citation type="submission" date="2025-08" db="UniProtKB">
        <authorList>
            <consortium name="RefSeq"/>
        </authorList>
    </citation>
    <scope>IDENTIFICATION</scope>
    <source>
        <tissue evidence="16">Muscle</tissue>
    </source>
</reference>
<evidence type="ECO:0000259" key="13">
    <source>
        <dbReference type="PROSITE" id="PS50011"/>
    </source>
</evidence>
<proteinExistence type="predicted"/>
<evidence type="ECO:0000259" key="14">
    <source>
        <dbReference type="PROSITE" id="PS50125"/>
    </source>
</evidence>
<evidence type="ECO:0000256" key="2">
    <source>
        <dbReference type="ARBA" id="ARBA00004479"/>
    </source>
</evidence>
<name>A0ABM1SAH9_LIMPO</name>
<gene>
    <name evidence="16" type="primary">LOC106458670</name>
</gene>
<evidence type="ECO:0000256" key="11">
    <source>
        <dbReference type="ARBA" id="ARBA00023293"/>
    </source>
</evidence>
<keyword evidence="9" id="KW-0325">Glycoprotein</keyword>
<comment type="subcellular location">
    <subcellularLocation>
        <location evidence="2">Membrane</location>
        <topology evidence="2">Single-pass type I membrane protein</topology>
    </subcellularLocation>
</comment>
<evidence type="ECO:0000256" key="4">
    <source>
        <dbReference type="ARBA" id="ARBA00022692"/>
    </source>
</evidence>
<keyword evidence="12" id="KW-0175">Coiled coil</keyword>
<keyword evidence="15" id="KW-1185">Reference proteome</keyword>
<keyword evidence="10" id="KW-0456">Lyase</keyword>
<dbReference type="SUPFAM" id="SSF56112">
    <property type="entry name" value="Protein kinase-like (PK-like)"/>
    <property type="match status" value="1"/>
</dbReference>
<dbReference type="SMART" id="SM00044">
    <property type="entry name" value="CYCc"/>
    <property type="match status" value="1"/>
</dbReference>
<evidence type="ECO:0000256" key="3">
    <source>
        <dbReference type="ARBA" id="ARBA00012202"/>
    </source>
</evidence>
<dbReference type="Pfam" id="PF07701">
    <property type="entry name" value="HNOBA"/>
    <property type="match status" value="1"/>
</dbReference>
<feature type="domain" description="Guanylate cyclase" evidence="14">
    <location>
        <begin position="189"/>
        <end position="236"/>
    </location>
</feature>
<dbReference type="Pfam" id="PF00211">
    <property type="entry name" value="Guanylate_cyc"/>
    <property type="match status" value="1"/>
</dbReference>
<dbReference type="InterPro" id="IPR029787">
    <property type="entry name" value="Nucleotide_cyclase"/>
</dbReference>
<dbReference type="Pfam" id="PF07714">
    <property type="entry name" value="PK_Tyr_Ser-Thr"/>
    <property type="match status" value="1"/>
</dbReference>
<accession>A0ABM1SAH9</accession>
<dbReference type="Proteomes" id="UP000694941">
    <property type="component" value="Unplaced"/>
</dbReference>
<keyword evidence="4" id="KW-0812">Transmembrane</keyword>
<dbReference type="PANTHER" id="PTHR11920:SF494">
    <property type="entry name" value="ATRIAL NATRIURETIC PEPTIDE RECEPTOR 2"/>
    <property type="match status" value="1"/>
</dbReference>
<dbReference type="InterPro" id="IPR001245">
    <property type="entry name" value="Ser-Thr/Tyr_kinase_cat_dom"/>
</dbReference>
<evidence type="ECO:0000256" key="7">
    <source>
        <dbReference type="ARBA" id="ARBA00022989"/>
    </source>
</evidence>
<keyword evidence="8" id="KW-0472">Membrane</keyword>
<dbReference type="InterPro" id="IPR000719">
    <property type="entry name" value="Prot_kinase_dom"/>
</dbReference>
<dbReference type="InterPro" id="IPR001054">
    <property type="entry name" value="A/G_cyclase"/>
</dbReference>
<dbReference type="PANTHER" id="PTHR11920">
    <property type="entry name" value="GUANYLYL CYCLASE"/>
    <property type="match status" value="1"/>
</dbReference>
<evidence type="ECO:0000256" key="10">
    <source>
        <dbReference type="ARBA" id="ARBA00023239"/>
    </source>
</evidence>
<feature type="coiled-coil region" evidence="12">
    <location>
        <begin position="126"/>
        <end position="157"/>
    </location>
</feature>
<evidence type="ECO:0000313" key="16">
    <source>
        <dbReference type="RefSeq" id="XP_022240634.1"/>
    </source>
</evidence>
<evidence type="ECO:0000256" key="5">
    <source>
        <dbReference type="ARBA" id="ARBA00022729"/>
    </source>
</evidence>
<protein>
    <recommendedName>
        <fullName evidence="3">guanylate cyclase</fullName>
        <ecNumber evidence="3">4.6.1.2</ecNumber>
    </recommendedName>
</protein>
<evidence type="ECO:0000256" key="1">
    <source>
        <dbReference type="ARBA" id="ARBA00001436"/>
    </source>
</evidence>
<comment type="catalytic activity">
    <reaction evidence="1">
        <text>GTP = 3',5'-cyclic GMP + diphosphate</text>
        <dbReference type="Rhea" id="RHEA:13665"/>
        <dbReference type="ChEBI" id="CHEBI:33019"/>
        <dbReference type="ChEBI" id="CHEBI:37565"/>
        <dbReference type="ChEBI" id="CHEBI:57746"/>
        <dbReference type="EC" id="4.6.1.2"/>
    </reaction>
</comment>
<dbReference type="InterPro" id="IPR011009">
    <property type="entry name" value="Kinase-like_dom_sf"/>
</dbReference>
<dbReference type="PROSITE" id="PS50125">
    <property type="entry name" value="GUANYLATE_CYCLASE_2"/>
    <property type="match status" value="1"/>
</dbReference>
<keyword evidence="7" id="KW-1133">Transmembrane helix</keyword>
<dbReference type="CDD" id="cd07302">
    <property type="entry name" value="CHD"/>
    <property type="match status" value="1"/>
</dbReference>
<evidence type="ECO:0000256" key="9">
    <source>
        <dbReference type="ARBA" id="ARBA00023180"/>
    </source>
</evidence>
<keyword evidence="6" id="KW-0547">Nucleotide-binding</keyword>
<dbReference type="Gene3D" id="1.10.510.10">
    <property type="entry name" value="Transferase(Phosphotransferase) domain 1"/>
    <property type="match status" value="1"/>
</dbReference>
<keyword evidence="11" id="KW-0141">cGMP biosynthesis</keyword>
<dbReference type="InterPro" id="IPR011645">
    <property type="entry name" value="HNOB_dom_associated"/>
</dbReference>
<dbReference type="SUPFAM" id="SSF55073">
    <property type="entry name" value="Nucleotide cyclase"/>
    <property type="match status" value="1"/>
</dbReference>
<organism evidence="15 16">
    <name type="scientific">Limulus polyphemus</name>
    <name type="common">Atlantic horseshoe crab</name>
    <dbReference type="NCBI Taxonomy" id="6850"/>
    <lineage>
        <taxon>Eukaryota</taxon>
        <taxon>Metazoa</taxon>
        <taxon>Ecdysozoa</taxon>
        <taxon>Arthropoda</taxon>
        <taxon>Chelicerata</taxon>
        <taxon>Merostomata</taxon>
        <taxon>Xiphosura</taxon>
        <taxon>Limulidae</taxon>
        <taxon>Limulus</taxon>
    </lineage>
</organism>
<evidence type="ECO:0000256" key="12">
    <source>
        <dbReference type="SAM" id="Coils"/>
    </source>
</evidence>
<dbReference type="PROSITE" id="PS50011">
    <property type="entry name" value="PROTEIN_KINASE_DOM"/>
    <property type="match status" value="1"/>
</dbReference>
<dbReference type="RefSeq" id="XP_022240634.1">
    <property type="nucleotide sequence ID" value="XM_022384926.1"/>
</dbReference>
<evidence type="ECO:0000256" key="6">
    <source>
        <dbReference type="ARBA" id="ARBA00022741"/>
    </source>
</evidence>
<evidence type="ECO:0000256" key="8">
    <source>
        <dbReference type="ARBA" id="ARBA00023136"/>
    </source>
</evidence>
<feature type="domain" description="Protein kinase" evidence="13">
    <location>
        <begin position="1"/>
        <end position="120"/>
    </location>
</feature>